<evidence type="ECO:0000259" key="2">
    <source>
        <dbReference type="PROSITE" id="PS50141"/>
    </source>
</evidence>
<dbReference type="OMA" id="NACVRRW"/>
<keyword evidence="4" id="KW-1185">Reference proteome</keyword>
<dbReference type="InterPro" id="IPR002466">
    <property type="entry name" value="A_deamin"/>
</dbReference>
<dbReference type="GeneID" id="9680207"/>
<dbReference type="EMBL" id="GG663735">
    <property type="protein sequence ID" value="EEH60213.1"/>
    <property type="molecule type" value="Genomic_DNA"/>
</dbReference>
<dbReference type="Pfam" id="PF02137">
    <property type="entry name" value="A_deamin"/>
    <property type="match status" value="1"/>
</dbReference>
<protein>
    <submittedName>
        <fullName evidence="3">Predicted protein</fullName>
    </submittedName>
</protein>
<dbReference type="PANTHER" id="PTHR10910">
    <property type="entry name" value="EUKARYOTE SPECIFIC DSRNA BINDING PROTEIN"/>
    <property type="match status" value="1"/>
</dbReference>
<gene>
    <name evidence="3" type="ORF">MICPUCDRAFT_50213</name>
</gene>
<evidence type="ECO:0000313" key="4">
    <source>
        <dbReference type="Proteomes" id="UP000001876"/>
    </source>
</evidence>
<evidence type="ECO:0000256" key="1">
    <source>
        <dbReference type="SAM" id="MobiDB-lite"/>
    </source>
</evidence>
<dbReference type="Proteomes" id="UP000001876">
    <property type="component" value="Unassembled WGS sequence"/>
</dbReference>
<dbReference type="RefSeq" id="XP_003054961.1">
    <property type="nucleotide sequence ID" value="XM_003054915.1"/>
</dbReference>
<dbReference type="GO" id="GO:0005730">
    <property type="term" value="C:nucleolus"/>
    <property type="evidence" value="ECO:0007669"/>
    <property type="project" value="TreeGrafter"/>
</dbReference>
<accession>C1MHI8</accession>
<dbReference type="eggNOG" id="KOG2777">
    <property type="taxonomic scope" value="Eukaryota"/>
</dbReference>
<dbReference type="KEGG" id="mpp:MICPUCDRAFT_50213"/>
<dbReference type="OrthoDB" id="10268011at2759"/>
<dbReference type="GO" id="GO:0006382">
    <property type="term" value="P:adenosine to inosine editing"/>
    <property type="evidence" value="ECO:0007669"/>
    <property type="project" value="TreeGrafter"/>
</dbReference>
<organism evidence="4">
    <name type="scientific">Micromonas pusilla (strain CCMP1545)</name>
    <name type="common">Picoplanktonic green alga</name>
    <dbReference type="NCBI Taxonomy" id="564608"/>
    <lineage>
        <taxon>Eukaryota</taxon>
        <taxon>Viridiplantae</taxon>
        <taxon>Chlorophyta</taxon>
        <taxon>Mamiellophyceae</taxon>
        <taxon>Mamiellales</taxon>
        <taxon>Mamiellaceae</taxon>
        <taxon>Micromonas</taxon>
    </lineage>
</organism>
<dbReference type="PROSITE" id="PS50141">
    <property type="entry name" value="A_DEAMIN_EDITASE"/>
    <property type="match status" value="1"/>
</dbReference>
<dbReference type="STRING" id="564608.C1MHI8"/>
<feature type="region of interest" description="Disordered" evidence="1">
    <location>
        <begin position="184"/>
        <end position="203"/>
    </location>
</feature>
<reference evidence="3 4" key="1">
    <citation type="journal article" date="2009" name="Science">
        <title>Green evolution and dynamic adaptations revealed by genomes of the marine picoeukaryotes Micromonas.</title>
        <authorList>
            <person name="Worden A.Z."/>
            <person name="Lee J.H."/>
            <person name="Mock T."/>
            <person name="Rouze P."/>
            <person name="Simmons M.P."/>
            <person name="Aerts A.L."/>
            <person name="Allen A.E."/>
            <person name="Cuvelier M.L."/>
            <person name="Derelle E."/>
            <person name="Everett M.V."/>
            <person name="Foulon E."/>
            <person name="Grimwood J."/>
            <person name="Gundlach H."/>
            <person name="Henrissat B."/>
            <person name="Napoli C."/>
            <person name="McDonald S.M."/>
            <person name="Parker M.S."/>
            <person name="Rombauts S."/>
            <person name="Salamov A."/>
            <person name="Von Dassow P."/>
            <person name="Badger J.H."/>
            <person name="Coutinho P.M."/>
            <person name="Demir E."/>
            <person name="Dubchak I."/>
            <person name="Gentemann C."/>
            <person name="Eikrem W."/>
            <person name="Gready J.E."/>
            <person name="John U."/>
            <person name="Lanier W."/>
            <person name="Lindquist E.A."/>
            <person name="Lucas S."/>
            <person name="Mayer K.F."/>
            <person name="Moreau H."/>
            <person name="Not F."/>
            <person name="Otillar R."/>
            <person name="Panaud O."/>
            <person name="Pangilinan J."/>
            <person name="Paulsen I."/>
            <person name="Piegu B."/>
            <person name="Poliakov A."/>
            <person name="Robbens S."/>
            <person name="Schmutz J."/>
            <person name="Toulza E."/>
            <person name="Wyss T."/>
            <person name="Zelensky A."/>
            <person name="Zhou K."/>
            <person name="Armbrust E.V."/>
            <person name="Bhattacharya D."/>
            <person name="Goodenough U.W."/>
            <person name="Van de Peer Y."/>
            <person name="Grigoriev I.V."/>
        </authorList>
    </citation>
    <scope>NUCLEOTIDE SEQUENCE [LARGE SCALE GENOMIC DNA]</scope>
    <source>
        <strain evidence="3 4">CCMP1545</strain>
    </source>
</reference>
<evidence type="ECO:0000313" key="3">
    <source>
        <dbReference type="EMBL" id="EEH60213.1"/>
    </source>
</evidence>
<feature type="domain" description="A to I editase" evidence="2">
    <location>
        <begin position="79"/>
        <end position="408"/>
    </location>
</feature>
<dbReference type="GO" id="GO:0003725">
    <property type="term" value="F:double-stranded RNA binding"/>
    <property type="evidence" value="ECO:0007669"/>
    <property type="project" value="TreeGrafter"/>
</dbReference>
<dbReference type="GO" id="GO:0005737">
    <property type="term" value="C:cytoplasm"/>
    <property type="evidence" value="ECO:0007669"/>
    <property type="project" value="TreeGrafter"/>
</dbReference>
<sequence length="408" mass="43606">MTAGGARSAEKVGRRVSTCAFADAIARVSIAAHDAAVASLPDPERARLSSGQTVLASIVVRDGRGGGGENDRARVRVVALGAGTKFMTSSSIDSDARGVRVRDCHAEVLARRALKRFLYAQIDIARARRGTVADARSCVLERDARSNRWSIRPDVTFHMYTSSTPCGNATVKRWARGAKEVFDDALDESTPPPDAKTHEKPSFGSVHEGQLAFTYKRDPTALEDDGGEIRERGGGGGGDAAAGAAVHITGRLLSCSDKLAVWNCVGVQGALLLCENALSSPVYLASVTVGRKFNRAILRRALCCRMHRFRGTDAISAAEDGTAAEPRSRVFALNHPGTMCTAVPFDVGTYAPGEGANFDRADALVWWEGRDGGETRELIDARTGSRSFPRGDDDISGGLFARRRVTRT</sequence>
<dbReference type="GO" id="GO:0006396">
    <property type="term" value="P:RNA processing"/>
    <property type="evidence" value="ECO:0007669"/>
    <property type="project" value="InterPro"/>
</dbReference>
<proteinExistence type="predicted"/>
<dbReference type="AlphaFoldDB" id="C1MHI8"/>
<name>C1MHI8_MICPC</name>
<dbReference type="GO" id="GO:0003726">
    <property type="term" value="F:double-stranded RNA adenosine deaminase activity"/>
    <property type="evidence" value="ECO:0007669"/>
    <property type="project" value="TreeGrafter"/>
</dbReference>
<dbReference type="PANTHER" id="PTHR10910:SF62">
    <property type="entry name" value="AT07585P-RELATED"/>
    <property type="match status" value="1"/>
</dbReference>
<dbReference type="SMART" id="SM00552">
    <property type="entry name" value="ADEAMc"/>
    <property type="match status" value="1"/>
</dbReference>
<dbReference type="GO" id="GO:0008251">
    <property type="term" value="F:tRNA-specific adenosine deaminase activity"/>
    <property type="evidence" value="ECO:0007669"/>
    <property type="project" value="TreeGrafter"/>
</dbReference>